<evidence type="ECO:0000256" key="2">
    <source>
        <dbReference type="ARBA" id="ARBA00022645"/>
    </source>
</evidence>
<evidence type="ECO:0000313" key="8">
    <source>
        <dbReference type="EMBL" id="MFD1888094.1"/>
    </source>
</evidence>
<sequence>MNSSSNFNAKDAIPAPIAGTHRVDYPSTIAFPPPLQPSDRIALTAPSSGLRADLHPLAHRMRDYLTELGYEPMIGESMWTNYKCVSLPRAERAAELERYLLDEEVKAIIPPWGGEFLMELLPLLDWDRIRQLPPKWILGFSDISTLTFAYTLQTGYGSAHGPSGIDIAESKDKTTSRWHDLLTAAAGQPIEQQSSAKYQSKADYTKAGFNLDAPTRWEWLGHEEQPDAELHMSGRLIGGCMDVLAALVGTPWAPVNDFIQHYGAKDGMIWYLESCEMNAGAIYRHLWQMQQAGWFQHTRAVLIGRPAGYEPLQEFELLDALHMVFDELRIPVVYGVDIGHIPPQVTLINGAKAELTVIDGHGTIVQTLN</sequence>
<evidence type="ECO:0000256" key="5">
    <source>
        <dbReference type="ARBA" id="ARBA00022825"/>
    </source>
</evidence>
<keyword evidence="2" id="KW-0121">Carboxypeptidase</keyword>
<evidence type="ECO:0000259" key="6">
    <source>
        <dbReference type="Pfam" id="PF02016"/>
    </source>
</evidence>
<dbReference type="RefSeq" id="WP_347323639.1">
    <property type="nucleotide sequence ID" value="NZ_JBCGUH010000002.1"/>
</dbReference>
<keyword evidence="9" id="KW-1185">Reference proteome</keyword>
<dbReference type="PANTHER" id="PTHR30237">
    <property type="entry name" value="MURAMOYLTETRAPEPTIDE CARBOXYPEPTIDASE"/>
    <property type="match status" value="1"/>
</dbReference>
<name>A0ABW4RR01_9BACL</name>
<feature type="domain" description="LD-carboxypeptidase C-terminal" evidence="7">
    <location>
        <begin position="233"/>
        <end position="355"/>
    </location>
</feature>
<evidence type="ECO:0000256" key="1">
    <source>
        <dbReference type="ARBA" id="ARBA00010233"/>
    </source>
</evidence>
<dbReference type="Pfam" id="PF02016">
    <property type="entry name" value="Peptidase_S66"/>
    <property type="match status" value="1"/>
</dbReference>
<feature type="domain" description="LD-carboxypeptidase N-terminal" evidence="6">
    <location>
        <begin position="41"/>
        <end position="161"/>
    </location>
</feature>
<dbReference type="Pfam" id="PF17676">
    <property type="entry name" value="Peptidase_S66C"/>
    <property type="match status" value="1"/>
</dbReference>
<accession>A0ABW4RR01</accession>
<evidence type="ECO:0000259" key="7">
    <source>
        <dbReference type="Pfam" id="PF17676"/>
    </source>
</evidence>
<dbReference type="InterPro" id="IPR040921">
    <property type="entry name" value="Peptidase_S66C"/>
</dbReference>
<dbReference type="PIRSF" id="PIRSF028757">
    <property type="entry name" value="LD-carboxypeptidase"/>
    <property type="match status" value="1"/>
</dbReference>
<evidence type="ECO:0000313" key="9">
    <source>
        <dbReference type="Proteomes" id="UP001597233"/>
    </source>
</evidence>
<dbReference type="InterPro" id="IPR003507">
    <property type="entry name" value="S66_fam"/>
</dbReference>
<organism evidence="8 9">
    <name type="scientific">Paenibacillus wenxiniae</name>
    <dbReference type="NCBI Taxonomy" id="1636843"/>
    <lineage>
        <taxon>Bacteria</taxon>
        <taxon>Bacillati</taxon>
        <taxon>Bacillota</taxon>
        <taxon>Bacilli</taxon>
        <taxon>Bacillales</taxon>
        <taxon>Paenibacillaceae</taxon>
        <taxon>Paenibacillus</taxon>
    </lineage>
</organism>
<evidence type="ECO:0000256" key="4">
    <source>
        <dbReference type="ARBA" id="ARBA00022801"/>
    </source>
</evidence>
<keyword evidence="4" id="KW-0378">Hydrolase</keyword>
<protein>
    <submittedName>
        <fullName evidence="8">S66 peptidase family protein</fullName>
    </submittedName>
</protein>
<dbReference type="Gene3D" id="3.50.30.60">
    <property type="entry name" value="LD-carboxypeptidase A C-terminal domain-like"/>
    <property type="match status" value="1"/>
</dbReference>
<proteinExistence type="inferred from homology"/>
<dbReference type="SUPFAM" id="SSF52317">
    <property type="entry name" value="Class I glutamine amidotransferase-like"/>
    <property type="match status" value="1"/>
</dbReference>
<comment type="caution">
    <text evidence="8">The sequence shown here is derived from an EMBL/GenBank/DDBJ whole genome shotgun (WGS) entry which is preliminary data.</text>
</comment>
<reference evidence="9" key="1">
    <citation type="journal article" date="2019" name="Int. J. Syst. Evol. Microbiol.">
        <title>The Global Catalogue of Microorganisms (GCM) 10K type strain sequencing project: providing services to taxonomists for standard genome sequencing and annotation.</title>
        <authorList>
            <consortium name="The Broad Institute Genomics Platform"/>
            <consortium name="The Broad Institute Genome Sequencing Center for Infectious Disease"/>
            <person name="Wu L."/>
            <person name="Ma J."/>
        </authorList>
    </citation>
    <scope>NUCLEOTIDE SEQUENCE [LARGE SCALE GENOMIC DNA]</scope>
    <source>
        <strain evidence="9">CCUG 54950</strain>
    </source>
</reference>
<keyword evidence="3" id="KW-0645">Protease</keyword>
<comment type="similarity">
    <text evidence="1">Belongs to the peptidase S66 family.</text>
</comment>
<dbReference type="InterPro" id="IPR029062">
    <property type="entry name" value="Class_I_gatase-like"/>
</dbReference>
<keyword evidence="5" id="KW-0720">Serine protease</keyword>
<dbReference type="InterPro" id="IPR040449">
    <property type="entry name" value="Peptidase_S66_N"/>
</dbReference>
<dbReference type="InterPro" id="IPR027461">
    <property type="entry name" value="Carboxypeptidase_A_C_sf"/>
</dbReference>
<dbReference type="EMBL" id="JBHUEH010000032">
    <property type="protein sequence ID" value="MFD1888094.1"/>
    <property type="molecule type" value="Genomic_DNA"/>
</dbReference>
<dbReference type="Proteomes" id="UP001597233">
    <property type="component" value="Unassembled WGS sequence"/>
</dbReference>
<dbReference type="Gene3D" id="3.40.50.10740">
    <property type="entry name" value="Class I glutamine amidotransferase-like"/>
    <property type="match status" value="1"/>
</dbReference>
<gene>
    <name evidence="8" type="ORF">ACFSC9_21655</name>
</gene>
<dbReference type="CDD" id="cd07062">
    <property type="entry name" value="Peptidase_S66_mccF_like"/>
    <property type="match status" value="1"/>
</dbReference>
<dbReference type="InterPro" id="IPR027478">
    <property type="entry name" value="LdcA_N"/>
</dbReference>
<evidence type="ECO:0000256" key="3">
    <source>
        <dbReference type="ARBA" id="ARBA00022670"/>
    </source>
</evidence>
<dbReference type="PANTHER" id="PTHR30237:SF2">
    <property type="entry name" value="MUREIN TETRAPEPTIDE CARBOXYPEPTIDASE"/>
    <property type="match status" value="1"/>
</dbReference>
<dbReference type="SUPFAM" id="SSF141986">
    <property type="entry name" value="LD-carboxypeptidase A C-terminal domain-like"/>
    <property type="match status" value="1"/>
</dbReference>